<sequence length="350" mass="40615">MDLSKYKDKGKTGLENLGNTCFLNACMQVLNHTYELNKFLDSEKHKRYLKASIIDSEILTEWDDLRKVMWTGNGIVSPNRFVHNVHKIASIKGRDIFTGWAQNDMPEFLLFFMDCLHNSISRSVNMKISGNTENKVDELAIKCYDMLKSSYAKEYSEIMDMFYGIYVSEIISLNDNASLTLKPENFFILDLPILEDNRIATNIYECIDIYTKPEILEGDNAWHNDKTGKKENVKKQISFWNFPKILVVTFKRFSPDGQSKLNSLISFPLENLNLSKYVCGYNKDSYKYDLYGICNHMGGVMGGHYTAFVRNSENQWIHCNDRNINIVENPESIITPMSYCLFYRKKNNLL</sequence>
<dbReference type="GO" id="GO:0016579">
    <property type="term" value="P:protein deubiquitination"/>
    <property type="evidence" value="ECO:0007669"/>
    <property type="project" value="InterPro"/>
</dbReference>
<dbReference type="EMBL" id="MN740431">
    <property type="protein sequence ID" value="QHU06290.1"/>
    <property type="molecule type" value="Genomic_DNA"/>
</dbReference>
<proteinExistence type="predicted"/>
<dbReference type="InterPro" id="IPR018200">
    <property type="entry name" value="USP_CS"/>
</dbReference>
<dbReference type="InterPro" id="IPR038765">
    <property type="entry name" value="Papain-like_cys_pep_sf"/>
</dbReference>
<evidence type="ECO:0000259" key="1">
    <source>
        <dbReference type="PROSITE" id="PS50235"/>
    </source>
</evidence>
<dbReference type="PROSITE" id="PS00972">
    <property type="entry name" value="USP_1"/>
    <property type="match status" value="1"/>
</dbReference>
<dbReference type="PANTHER" id="PTHR21646">
    <property type="entry name" value="UBIQUITIN CARBOXYL-TERMINAL HYDROLASE"/>
    <property type="match status" value="1"/>
</dbReference>
<evidence type="ECO:0000313" key="2">
    <source>
        <dbReference type="EMBL" id="QHU06290.1"/>
    </source>
</evidence>
<accession>A0A6C0JNH8</accession>
<reference evidence="2" key="1">
    <citation type="journal article" date="2020" name="Nature">
        <title>Giant virus diversity and host interactions through global metagenomics.</title>
        <authorList>
            <person name="Schulz F."/>
            <person name="Roux S."/>
            <person name="Paez-Espino D."/>
            <person name="Jungbluth S."/>
            <person name="Walsh D.A."/>
            <person name="Denef V.J."/>
            <person name="McMahon K.D."/>
            <person name="Konstantinidis K.T."/>
            <person name="Eloe-Fadrosh E.A."/>
            <person name="Kyrpides N.C."/>
            <person name="Woyke T."/>
        </authorList>
    </citation>
    <scope>NUCLEOTIDE SEQUENCE</scope>
    <source>
        <strain evidence="2">GVMAG-M-3300027747-57</strain>
    </source>
</reference>
<dbReference type="InterPro" id="IPR001394">
    <property type="entry name" value="Peptidase_C19_UCH"/>
</dbReference>
<dbReference type="Pfam" id="PF00443">
    <property type="entry name" value="UCH"/>
    <property type="match status" value="1"/>
</dbReference>
<organism evidence="2">
    <name type="scientific">viral metagenome</name>
    <dbReference type="NCBI Taxonomy" id="1070528"/>
    <lineage>
        <taxon>unclassified sequences</taxon>
        <taxon>metagenomes</taxon>
        <taxon>organismal metagenomes</taxon>
    </lineage>
</organism>
<feature type="domain" description="USP" evidence="1">
    <location>
        <begin position="12"/>
        <end position="346"/>
    </location>
</feature>
<dbReference type="CDD" id="cd02674">
    <property type="entry name" value="Peptidase_C19R"/>
    <property type="match status" value="1"/>
</dbReference>
<dbReference type="GO" id="GO:0004843">
    <property type="term" value="F:cysteine-type deubiquitinase activity"/>
    <property type="evidence" value="ECO:0007669"/>
    <property type="project" value="InterPro"/>
</dbReference>
<dbReference type="SUPFAM" id="SSF54001">
    <property type="entry name" value="Cysteine proteinases"/>
    <property type="match status" value="1"/>
</dbReference>
<name>A0A6C0JNH8_9ZZZZ</name>
<dbReference type="Gene3D" id="3.90.70.10">
    <property type="entry name" value="Cysteine proteinases"/>
    <property type="match status" value="1"/>
</dbReference>
<dbReference type="AlphaFoldDB" id="A0A6C0JNH8"/>
<dbReference type="PROSITE" id="PS00973">
    <property type="entry name" value="USP_2"/>
    <property type="match status" value="1"/>
</dbReference>
<dbReference type="PROSITE" id="PS50235">
    <property type="entry name" value="USP_3"/>
    <property type="match status" value="1"/>
</dbReference>
<dbReference type="InterPro" id="IPR028889">
    <property type="entry name" value="USP"/>
</dbReference>
<dbReference type="InterPro" id="IPR050185">
    <property type="entry name" value="Ub_carboxyl-term_hydrolase"/>
</dbReference>
<protein>
    <recommendedName>
        <fullName evidence="1">USP domain-containing protein</fullName>
    </recommendedName>
</protein>